<keyword evidence="5 6" id="KW-0472">Membrane</keyword>
<dbReference type="Gene3D" id="1.10.3720.10">
    <property type="entry name" value="MetI-like"/>
    <property type="match status" value="1"/>
</dbReference>
<protein>
    <submittedName>
        <fullName evidence="8">Osmoprotectant transport system permease protein</fullName>
    </submittedName>
</protein>
<accession>A0A1W2FUN9</accession>
<feature type="domain" description="ABC transmembrane type-1" evidence="7">
    <location>
        <begin position="84"/>
        <end position="267"/>
    </location>
</feature>
<organism evidence="8 9">
    <name type="scientific">Kibdelosporangium aridum</name>
    <dbReference type="NCBI Taxonomy" id="2030"/>
    <lineage>
        <taxon>Bacteria</taxon>
        <taxon>Bacillati</taxon>
        <taxon>Actinomycetota</taxon>
        <taxon>Actinomycetes</taxon>
        <taxon>Pseudonocardiales</taxon>
        <taxon>Pseudonocardiaceae</taxon>
        <taxon>Kibdelosporangium</taxon>
    </lineage>
</organism>
<dbReference type="SUPFAM" id="SSF161098">
    <property type="entry name" value="MetI-like"/>
    <property type="match status" value="1"/>
</dbReference>
<proteinExistence type="inferred from homology"/>
<dbReference type="PANTHER" id="PTHR30177">
    <property type="entry name" value="GLYCINE BETAINE/L-PROLINE TRANSPORT SYSTEM PERMEASE PROTEIN PROW"/>
    <property type="match status" value="1"/>
</dbReference>
<gene>
    <name evidence="8" type="ORF">SAMN05661093_09217</name>
</gene>
<evidence type="ECO:0000256" key="2">
    <source>
        <dbReference type="ARBA" id="ARBA00022448"/>
    </source>
</evidence>
<sequence>MRTMNRTPPDCALFTRQDAVGAPDGHSHCQVDRDFQPAVSSSLDQGGLARPGSGHLPVSLFDRGRAVSFWDFVQDRWSRLLSESLLHVSAVIQCTILAALVGVTVGIAVYRSPAGSTIATALTSAILTIPSFALLGLLIPVLGLGAPPTVAALVLYGLLPIVRNTIVGLAGVDGAITDAARGIGMNRFGVLTRIELRLAWPAILAGMRVSTQMLMGIAAIAAYARGPGLGVEIFAGLTRAGSANATNQAIAGTVGIVILALVLDGIFVLIGRYTTARGIRGQ</sequence>
<comment type="similarity">
    <text evidence="6">Belongs to the binding-protein-dependent transport system permease family.</text>
</comment>
<evidence type="ECO:0000256" key="3">
    <source>
        <dbReference type="ARBA" id="ARBA00022692"/>
    </source>
</evidence>
<dbReference type="GO" id="GO:0031460">
    <property type="term" value="P:glycine betaine transport"/>
    <property type="evidence" value="ECO:0007669"/>
    <property type="project" value="TreeGrafter"/>
</dbReference>
<feature type="transmembrane region" description="Helical" evidence="6">
    <location>
        <begin position="122"/>
        <end position="144"/>
    </location>
</feature>
<dbReference type="Proteomes" id="UP000192674">
    <property type="component" value="Unassembled WGS sequence"/>
</dbReference>
<evidence type="ECO:0000256" key="1">
    <source>
        <dbReference type="ARBA" id="ARBA00004141"/>
    </source>
</evidence>
<dbReference type="InterPro" id="IPR000515">
    <property type="entry name" value="MetI-like"/>
</dbReference>
<evidence type="ECO:0000256" key="4">
    <source>
        <dbReference type="ARBA" id="ARBA00022989"/>
    </source>
</evidence>
<evidence type="ECO:0000256" key="6">
    <source>
        <dbReference type="RuleBase" id="RU363032"/>
    </source>
</evidence>
<feature type="transmembrane region" description="Helical" evidence="6">
    <location>
        <begin position="150"/>
        <end position="177"/>
    </location>
</feature>
<name>A0A1W2FUN9_KIBAR</name>
<keyword evidence="9" id="KW-1185">Reference proteome</keyword>
<dbReference type="AlphaFoldDB" id="A0A1W2FUN9"/>
<dbReference type="CDD" id="cd06261">
    <property type="entry name" value="TM_PBP2"/>
    <property type="match status" value="1"/>
</dbReference>
<dbReference type="InterPro" id="IPR051204">
    <property type="entry name" value="ABC_transp_perm/SBD"/>
</dbReference>
<dbReference type="GO" id="GO:0005886">
    <property type="term" value="C:plasma membrane"/>
    <property type="evidence" value="ECO:0007669"/>
    <property type="project" value="UniProtKB-SubCell"/>
</dbReference>
<dbReference type="PROSITE" id="PS50928">
    <property type="entry name" value="ABC_TM1"/>
    <property type="match status" value="1"/>
</dbReference>
<evidence type="ECO:0000313" key="9">
    <source>
        <dbReference type="Proteomes" id="UP000192674"/>
    </source>
</evidence>
<comment type="subcellular location">
    <subcellularLocation>
        <location evidence="6">Cell membrane</location>
        <topology evidence="6">Multi-pass membrane protein</topology>
    </subcellularLocation>
    <subcellularLocation>
        <location evidence="1">Membrane</location>
        <topology evidence="1">Multi-pass membrane protein</topology>
    </subcellularLocation>
</comment>
<dbReference type="Pfam" id="PF00528">
    <property type="entry name" value="BPD_transp_1"/>
    <property type="match status" value="1"/>
</dbReference>
<keyword evidence="2 6" id="KW-0813">Transport</keyword>
<dbReference type="EMBL" id="FWXV01000012">
    <property type="protein sequence ID" value="SMD25630.1"/>
    <property type="molecule type" value="Genomic_DNA"/>
</dbReference>
<feature type="transmembrane region" description="Helical" evidence="6">
    <location>
        <begin position="85"/>
        <end position="110"/>
    </location>
</feature>
<keyword evidence="4 6" id="KW-1133">Transmembrane helix</keyword>
<evidence type="ECO:0000259" key="7">
    <source>
        <dbReference type="PROSITE" id="PS50928"/>
    </source>
</evidence>
<evidence type="ECO:0000256" key="5">
    <source>
        <dbReference type="ARBA" id="ARBA00023136"/>
    </source>
</evidence>
<dbReference type="GO" id="GO:0055085">
    <property type="term" value="P:transmembrane transport"/>
    <property type="evidence" value="ECO:0007669"/>
    <property type="project" value="InterPro"/>
</dbReference>
<feature type="transmembrane region" description="Helical" evidence="6">
    <location>
        <begin position="249"/>
        <end position="270"/>
    </location>
</feature>
<evidence type="ECO:0000313" key="8">
    <source>
        <dbReference type="EMBL" id="SMD25630.1"/>
    </source>
</evidence>
<dbReference type="PANTHER" id="PTHR30177:SF4">
    <property type="entry name" value="OSMOPROTECTANT IMPORT PERMEASE PROTEIN OSMW"/>
    <property type="match status" value="1"/>
</dbReference>
<dbReference type="InterPro" id="IPR035906">
    <property type="entry name" value="MetI-like_sf"/>
</dbReference>
<keyword evidence="3 6" id="KW-0812">Transmembrane</keyword>
<reference evidence="8 9" key="1">
    <citation type="submission" date="2017-04" db="EMBL/GenBank/DDBJ databases">
        <authorList>
            <person name="Afonso C.L."/>
            <person name="Miller P.J."/>
            <person name="Scott M.A."/>
            <person name="Spackman E."/>
            <person name="Goraichik I."/>
            <person name="Dimitrov K.M."/>
            <person name="Suarez D.L."/>
            <person name="Swayne D.E."/>
        </authorList>
    </citation>
    <scope>NUCLEOTIDE SEQUENCE [LARGE SCALE GENOMIC DNA]</scope>
    <source>
        <strain evidence="8 9">DSM 43828</strain>
    </source>
</reference>